<dbReference type="Gene3D" id="3.40.50.300">
    <property type="entry name" value="P-loop containing nucleotide triphosphate hydrolases"/>
    <property type="match status" value="1"/>
</dbReference>
<feature type="domain" description="HTH cro/C1-type" evidence="1">
    <location>
        <begin position="15"/>
        <end position="66"/>
    </location>
</feature>
<keyword evidence="2" id="KW-0067">ATP-binding</keyword>
<dbReference type="PRINTS" id="PR00364">
    <property type="entry name" value="DISEASERSIST"/>
</dbReference>
<dbReference type="EMBL" id="JBHUKR010000006">
    <property type="protein sequence ID" value="MFD2417139.1"/>
    <property type="molecule type" value="Genomic_DNA"/>
</dbReference>
<dbReference type="SUPFAM" id="SSF52540">
    <property type="entry name" value="P-loop containing nucleoside triphosphate hydrolases"/>
    <property type="match status" value="1"/>
</dbReference>
<dbReference type="InterPro" id="IPR049945">
    <property type="entry name" value="AAA_22"/>
</dbReference>
<dbReference type="Gene3D" id="1.25.40.10">
    <property type="entry name" value="Tetratricopeptide repeat domain"/>
    <property type="match status" value="2"/>
</dbReference>
<evidence type="ECO:0000313" key="3">
    <source>
        <dbReference type="Proteomes" id="UP001597417"/>
    </source>
</evidence>
<organism evidence="2 3">
    <name type="scientific">Amycolatopsis pigmentata</name>
    <dbReference type="NCBI Taxonomy" id="450801"/>
    <lineage>
        <taxon>Bacteria</taxon>
        <taxon>Bacillati</taxon>
        <taxon>Actinomycetota</taxon>
        <taxon>Actinomycetes</taxon>
        <taxon>Pseudonocardiales</taxon>
        <taxon>Pseudonocardiaceae</taxon>
        <taxon>Amycolatopsis</taxon>
    </lineage>
</organism>
<dbReference type="PANTHER" id="PTHR47691">
    <property type="entry name" value="REGULATOR-RELATED"/>
    <property type="match status" value="1"/>
</dbReference>
<dbReference type="InterPro" id="IPR010982">
    <property type="entry name" value="Lambda_DNA-bd_dom_sf"/>
</dbReference>
<dbReference type="PROSITE" id="PS50943">
    <property type="entry name" value="HTH_CROC1"/>
    <property type="match status" value="1"/>
</dbReference>
<dbReference type="SUPFAM" id="SSF47413">
    <property type="entry name" value="lambda repressor-like DNA-binding domains"/>
    <property type="match status" value="1"/>
</dbReference>
<dbReference type="InterPro" id="IPR036388">
    <property type="entry name" value="WH-like_DNA-bd_sf"/>
</dbReference>
<keyword evidence="3" id="KW-1185">Reference proteome</keyword>
<gene>
    <name evidence="2" type="ORF">ACFSXZ_12470</name>
</gene>
<dbReference type="CDD" id="cd00093">
    <property type="entry name" value="HTH_XRE"/>
    <property type="match status" value="1"/>
</dbReference>
<evidence type="ECO:0000313" key="2">
    <source>
        <dbReference type="EMBL" id="MFD2417139.1"/>
    </source>
</evidence>
<dbReference type="Pfam" id="PF13176">
    <property type="entry name" value="TPR_7"/>
    <property type="match status" value="1"/>
</dbReference>
<sequence length="754" mass="82527">MDESLTFGKLLLGHRRAAGLTQVDLAEASGMSVRALRDLERGHSHAAQRRSAQALADALGLDGDDRELFLAVAREGRRRARTPDLPRPSELPPAVPDLLGREDDLARLRSEIASGAGVIAIIGYPGVGKTALAVWAAHRLRDEFPDGCFAVDLRGMDERPVTSREALDQLLRALGVAPQRIPSPEAEQSALLRSVVAGRRVLVLLDNAADEAQVRPLLAAGPGSLILITCRQALAGLESARWVWLDPLHVPDAADLLASIVGQDRVRAEPDAAAELIRLCGSLPLAVRIAGNRLATRPHWSIAYLVTQLQNERTRLSSLSAGDLQVRLAFEMSYRRLSPAARLVFRRLAALPGSDFGISSAAVATSITEPDVHAYLDELIDASLVQSSSTPGRFRFHDLIRLFARERWEAEDKPGDRKALSTAVLEYLIGTATEAGMVSRDGLREGGRFSSRREAVEWLDREVSSWLAAHREAARLGWDREVMALAEALFPYSWGRSQGRPWVEMFTLGVEAARRLGSPEEQVRLLNFTGTALSFSLGDNEEGLVVHREALKIALEIPEEVEEGRTRSHLARTLLRLGRPEEALRHAGRAMEIAPRIGLWEGQCMIRNVMGSILTTLGRYEEALSVHREVLAAVGDYRHEAKTDLQAYPVCEALLGSGHALAGLGQWRQAAKTYREARMLFRDNGFHVDEAESALSEGIALREAGAPAEARKCLRFALAILTGMSGMRVVRQRERALAELARTPEDHQTPGAPG</sequence>
<dbReference type="InterPro" id="IPR027417">
    <property type="entry name" value="P-loop_NTPase"/>
</dbReference>
<dbReference type="InterPro" id="IPR001387">
    <property type="entry name" value="Cro/C1-type_HTH"/>
</dbReference>
<dbReference type="SMART" id="SM00530">
    <property type="entry name" value="HTH_XRE"/>
    <property type="match status" value="1"/>
</dbReference>
<dbReference type="SMART" id="SM00028">
    <property type="entry name" value="TPR"/>
    <property type="match status" value="4"/>
</dbReference>
<accession>A0ABW5FR98</accession>
<dbReference type="GO" id="GO:0005524">
    <property type="term" value="F:ATP binding"/>
    <property type="evidence" value="ECO:0007669"/>
    <property type="project" value="UniProtKB-KW"/>
</dbReference>
<evidence type="ECO:0000259" key="1">
    <source>
        <dbReference type="PROSITE" id="PS50943"/>
    </source>
</evidence>
<dbReference type="Gene3D" id="1.10.10.10">
    <property type="entry name" value="Winged helix-like DNA-binding domain superfamily/Winged helix DNA-binding domain"/>
    <property type="match status" value="1"/>
</dbReference>
<dbReference type="PANTHER" id="PTHR47691:SF3">
    <property type="entry name" value="HTH-TYPE TRANSCRIPTIONAL REGULATOR RV0890C-RELATED"/>
    <property type="match status" value="1"/>
</dbReference>
<dbReference type="Pfam" id="PF13401">
    <property type="entry name" value="AAA_22"/>
    <property type="match status" value="1"/>
</dbReference>
<dbReference type="InterPro" id="IPR019734">
    <property type="entry name" value="TPR_rpt"/>
</dbReference>
<dbReference type="Pfam" id="PF13560">
    <property type="entry name" value="HTH_31"/>
    <property type="match status" value="1"/>
</dbReference>
<reference evidence="3" key="1">
    <citation type="journal article" date="2019" name="Int. J. Syst. Evol. Microbiol.">
        <title>The Global Catalogue of Microorganisms (GCM) 10K type strain sequencing project: providing services to taxonomists for standard genome sequencing and annotation.</title>
        <authorList>
            <consortium name="The Broad Institute Genomics Platform"/>
            <consortium name="The Broad Institute Genome Sequencing Center for Infectious Disease"/>
            <person name="Wu L."/>
            <person name="Ma J."/>
        </authorList>
    </citation>
    <scope>NUCLEOTIDE SEQUENCE [LARGE SCALE GENOMIC DNA]</scope>
    <source>
        <strain evidence="3">CGMCC 4.7645</strain>
    </source>
</reference>
<proteinExistence type="predicted"/>
<dbReference type="SUPFAM" id="SSF48452">
    <property type="entry name" value="TPR-like"/>
    <property type="match status" value="1"/>
</dbReference>
<dbReference type="InterPro" id="IPR011990">
    <property type="entry name" value="TPR-like_helical_dom_sf"/>
</dbReference>
<keyword evidence="2" id="KW-0547">Nucleotide-binding</keyword>
<dbReference type="RefSeq" id="WP_378264564.1">
    <property type="nucleotide sequence ID" value="NZ_JBHUKR010000006.1"/>
</dbReference>
<dbReference type="Gene3D" id="1.10.260.40">
    <property type="entry name" value="lambda repressor-like DNA-binding domains"/>
    <property type="match status" value="1"/>
</dbReference>
<name>A0ABW5FR98_9PSEU</name>
<comment type="caution">
    <text evidence="2">The sequence shown here is derived from an EMBL/GenBank/DDBJ whole genome shotgun (WGS) entry which is preliminary data.</text>
</comment>
<dbReference type="Proteomes" id="UP001597417">
    <property type="component" value="Unassembled WGS sequence"/>
</dbReference>
<protein>
    <submittedName>
        <fullName evidence="2">ATP-binding protein</fullName>
    </submittedName>
</protein>
<dbReference type="Pfam" id="PF13424">
    <property type="entry name" value="TPR_12"/>
    <property type="match status" value="1"/>
</dbReference>